<feature type="domain" description="Carrier" evidence="2">
    <location>
        <begin position="109"/>
        <end position="188"/>
    </location>
</feature>
<organism evidence="3 4">
    <name type="scientific">Aspergillus pseudoustus</name>
    <dbReference type="NCBI Taxonomy" id="1810923"/>
    <lineage>
        <taxon>Eukaryota</taxon>
        <taxon>Fungi</taxon>
        <taxon>Dikarya</taxon>
        <taxon>Ascomycota</taxon>
        <taxon>Pezizomycotina</taxon>
        <taxon>Eurotiomycetes</taxon>
        <taxon>Eurotiomycetidae</taxon>
        <taxon>Eurotiales</taxon>
        <taxon>Aspergillaceae</taxon>
        <taxon>Aspergillus</taxon>
        <taxon>Aspergillus subgen. Nidulantes</taxon>
    </lineage>
</organism>
<evidence type="ECO:0000313" key="3">
    <source>
        <dbReference type="EMBL" id="KAL2826019.1"/>
    </source>
</evidence>
<dbReference type="InterPro" id="IPR009081">
    <property type="entry name" value="PP-bd_ACP"/>
</dbReference>
<accession>A0ABR4IFH5</accession>
<keyword evidence="4" id="KW-1185">Reference proteome</keyword>
<evidence type="ECO:0000256" key="1">
    <source>
        <dbReference type="SAM" id="MobiDB-lite"/>
    </source>
</evidence>
<reference evidence="3 4" key="1">
    <citation type="submission" date="2024-07" db="EMBL/GenBank/DDBJ databases">
        <title>Section-level genome sequencing and comparative genomics of Aspergillus sections Usti and Cavernicolus.</title>
        <authorList>
            <consortium name="Lawrence Berkeley National Laboratory"/>
            <person name="Nybo J.L."/>
            <person name="Vesth T.C."/>
            <person name="Theobald S."/>
            <person name="Frisvad J.C."/>
            <person name="Larsen T.O."/>
            <person name="Kjaerboelling I."/>
            <person name="Rothschild-Mancinelli K."/>
            <person name="Lyhne E.K."/>
            <person name="Kogle M.E."/>
            <person name="Barry K."/>
            <person name="Clum A."/>
            <person name="Na H."/>
            <person name="Ledsgaard L."/>
            <person name="Lin J."/>
            <person name="Lipzen A."/>
            <person name="Kuo A."/>
            <person name="Riley R."/>
            <person name="Mondo S."/>
            <person name="Labutti K."/>
            <person name="Haridas S."/>
            <person name="Pangalinan J."/>
            <person name="Salamov A.A."/>
            <person name="Simmons B.A."/>
            <person name="Magnuson J.K."/>
            <person name="Chen J."/>
            <person name="Drula E."/>
            <person name="Henrissat B."/>
            <person name="Wiebenga A."/>
            <person name="Lubbers R.J."/>
            <person name="Gomes A.C."/>
            <person name="Makela M.R."/>
            <person name="Stajich J."/>
            <person name="Grigoriev I.V."/>
            <person name="Mortensen U.H."/>
            <person name="De Vries R.P."/>
            <person name="Baker S.E."/>
            <person name="Andersen M.R."/>
        </authorList>
    </citation>
    <scope>NUCLEOTIDE SEQUENCE [LARGE SCALE GENOMIC DNA]</scope>
    <source>
        <strain evidence="3 4">CBS 123904</strain>
    </source>
</reference>
<dbReference type="PROSITE" id="PS50075">
    <property type="entry name" value="CARRIER"/>
    <property type="match status" value="1"/>
</dbReference>
<dbReference type="Gene3D" id="1.10.1200.10">
    <property type="entry name" value="ACP-like"/>
    <property type="match status" value="1"/>
</dbReference>
<dbReference type="SUPFAM" id="SSF47336">
    <property type="entry name" value="ACP-like"/>
    <property type="match status" value="1"/>
</dbReference>
<proteinExistence type="predicted"/>
<gene>
    <name evidence="3" type="ORF">BJY01DRAFT_256121</name>
</gene>
<protein>
    <recommendedName>
        <fullName evidence="2">Carrier domain-containing protein</fullName>
    </recommendedName>
</protein>
<dbReference type="Proteomes" id="UP001610446">
    <property type="component" value="Unassembled WGS sequence"/>
</dbReference>
<feature type="compositionally biased region" description="Polar residues" evidence="1">
    <location>
        <begin position="188"/>
        <end position="197"/>
    </location>
</feature>
<dbReference type="InterPro" id="IPR036736">
    <property type="entry name" value="ACP-like_sf"/>
</dbReference>
<sequence>MVSQDSKLLQHARRFSLSLVQETELMEGLALAIRQSPVIIGEPDSPCSSLLGLGNSKPASDPRVRKTWDRDARFGIYYGLEATGEVKPFPSGGRMRDVVDRIEADPVVLDDPEIQAELTREFDRHFTEHMPSAADMDEKQIANLAIDSLMAIEVKGTVRRNLGLDISLVEISRAGTVRGLSTLTISHSKAKFQGSNKPKSETNNGKEDDEEEGNSTVAETS</sequence>
<feature type="region of interest" description="Disordered" evidence="1">
    <location>
        <begin position="188"/>
        <end position="221"/>
    </location>
</feature>
<evidence type="ECO:0000313" key="4">
    <source>
        <dbReference type="Proteomes" id="UP001610446"/>
    </source>
</evidence>
<dbReference type="Pfam" id="PF00550">
    <property type="entry name" value="PP-binding"/>
    <property type="match status" value="1"/>
</dbReference>
<evidence type="ECO:0000259" key="2">
    <source>
        <dbReference type="PROSITE" id="PS50075"/>
    </source>
</evidence>
<comment type="caution">
    <text evidence="3">The sequence shown here is derived from an EMBL/GenBank/DDBJ whole genome shotgun (WGS) entry which is preliminary data.</text>
</comment>
<dbReference type="EMBL" id="JBFXLU010000462">
    <property type="protein sequence ID" value="KAL2826019.1"/>
    <property type="molecule type" value="Genomic_DNA"/>
</dbReference>
<name>A0ABR4IFH5_9EURO</name>